<dbReference type="InterPro" id="IPR019275">
    <property type="entry name" value="DUF2301"/>
</dbReference>
<keyword evidence="1" id="KW-1133">Transmembrane helix</keyword>
<feature type="transmembrane region" description="Helical" evidence="1">
    <location>
        <begin position="141"/>
        <end position="160"/>
    </location>
</feature>
<keyword evidence="1" id="KW-0812">Transmembrane</keyword>
<sequence length="208" mass="23305">MNSSSFDGIYGSFTIDSMDEREVLGYRITLLTVGLSLTGLLLHWKFCGGIDAWPWIFPLSIGLGLSLRWIHIYLRFIHRTLQLLWLIGAVSTGILILRTGLQELLPFFVKEPLSTWSATPFFASLVGVGVKEFFCFRRLEAAGLTFLLPIALLGELSGFLKREECFILLLASSCLLLVLAIYKFSVKSAADVGDKSIFSYVEAQRRNI</sequence>
<dbReference type="EMBL" id="MG264610">
    <property type="protein sequence ID" value="AUG32653.1"/>
    <property type="molecule type" value="Genomic_DNA"/>
</dbReference>
<feature type="transmembrane region" description="Helical" evidence="1">
    <location>
        <begin position="83"/>
        <end position="101"/>
    </location>
</feature>
<feature type="transmembrane region" description="Helical" evidence="1">
    <location>
        <begin position="24"/>
        <end position="46"/>
    </location>
</feature>
<dbReference type="AlphaFoldDB" id="A0A2H4ZQ68"/>
<proteinExistence type="predicted"/>
<reference evidence="2" key="1">
    <citation type="submission" date="2017-10" db="EMBL/GenBank/DDBJ databases">
        <title>Paulinella longichromatophora chromatophore genome.</title>
        <authorList>
            <person name="Lhee D."/>
            <person name="Yoon H.S."/>
        </authorList>
    </citation>
    <scope>NUCLEOTIDE SEQUENCE</scope>
</reference>
<evidence type="ECO:0000313" key="2">
    <source>
        <dbReference type="EMBL" id="AUG32653.1"/>
    </source>
</evidence>
<organism evidence="2">
    <name type="scientific">Paulinella longichromatophora</name>
    <dbReference type="NCBI Taxonomy" id="1708747"/>
    <lineage>
        <taxon>Eukaryota</taxon>
        <taxon>Sar</taxon>
        <taxon>Rhizaria</taxon>
        <taxon>Cercozoa</taxon>
        <taxon>Imbricatea</taxon>
        <taxon>Silicofilosea</taxon>
        <taxon>Euglyphida</taxon>
        <taxon>Paulinellidae</taxon>
        <taxon>Paulinella</taxon>
    </lineage>
</organism>
<gene>
    <name evidence="2" type="ORF">PLO_676</name>
</gene>
<feature type="transmembrane region" description="Helical" evidence="1">
    <location>
        <begin position="166"/>
        <end position="185"/>
    </location>
</feature>
<name>A0A2H4ZQ68_9EUKA</name>
<evidence type="ECO:0000256" key="1">
    <source>
        <dbReference type="SAM" id="Phobius"/>
    </source>
</evidence>
<geneLocation type="plastid" evidence="2"/>
<protein>
    <submittedName>
        <fullName evidence="2">Conserved hypothetical membrane protein</fullName>
    </submittedName>
</protein>
<dbReference type="Pfam" id="PF10063">
    <property type="entry name" value="DUF2301"/>
    <property type="match status" value="1"/>
</dbReference>
<feature type="transmembrane region" description="Helical" evidence="1">
    <location>
        <begin position="52"/>
        <end position="71"/>
    </location>
</feature>
<dbReference type="PANTHER" id="PTHR36716">
    <property type="entry name" value="F3H9.20 PROTEIN"/>
    <property type="match status" value="1"/>
</dbReference>
<keyword evidence="1" id="KW-0472">Membrane</keyword>
<dbReference type="PANTHER" id="PTHR36716:SF2">
    <property type="entry name" value="F3H9.20 PROTEIN"/>
    <property type="match status" value="1"/>
</dbReference>
<accession>A0A2H4ZQ68</accession>
<keyword evidence="2" id="KW-0934">Plastid</keyword>